<dbReference type="Proteomes" id="UP001528912">
    <property type="component" value="Unassembled WGS sequence"/>
</dbReference>
<evidence type="ECO:0000256" key="2">
    <source>
        <dbReference type="ARBA" id="ARBA00005369"/>
    </source>
</evidence>
<comment type="subcellular location">
    <subcellularLocation>
        <location evidence="1">Cytoplasm</location>
    </subcellularLocation>
</comment>
<keyword evidence="7" id="KW-0808">Transferase</keyword>
<evidence type="ECO:0000256" key="5">
    <source>
        <dbReference type="ARBA" id="ARBA00022490"/>
    </source>
</evidence>
<dbReference type="Gene3D" id="3.40.50.150">
    <property type="entry name" value="Vaccinia Virus protein VP39"/>
    <property type="match status" value="1"/>
</dbReference>
<evidence type="ECO:0000256" key="7">
    <source>
        <dbReference type="ARBA" id="ARBA00022679"/>
    </source>
</evidence>
<evidence type="ECO:0000256" key="4">
    <source>
        <dbReference type="ARBA" id="ARBA00013346"/>
    </source>
</evidence>
<accession>A0ABT6C8P1</accession>
<comment type="caution">
    <text evidence="12">The sequence shown here is derived from an EMBL/GenBank/DDBJ whole genome shotgun (WGS) entry which is preliminary data.</text>
</comment>
<evidence type="ECO:0000256" key="10">
    <source>
        <dbReference type="ARBA" id="ARBA00031323"/>
    </source>
</evidence>
<dbReference type="GO" id="GO:0008168">
    <property type="term" value="F:methyltransferase activity"/>
    <property type="evidence" value="ECO:0007669"/>
    <property type="project" value="UniProtKB-KW"/>
</dbReference>
<evidence type="ECO:0000313" key="12">
    <source>
        <dbReference type="EMBL" id="MDF8265291.1"/>
    </source>
</evidence>
<dbReference type="CDD" id="cd02440">
    <property type="entry name" value="AdoMet_MTases"/>
    <property type="match status" value="1"/>
</dbReference>
<dbReference type="PANTHER" id="PTHR11579:SF0">
    <property type="entry name" value="PROTEIN-L-ISOASPARTATE(D-ASPARTATE) O-METHYLTRANSFERASE"/>
    <property type="match status" value="1"/>
</dbReference>
<organism evidence="12 13">
    <name type="scientific">Luteipulveratus flavus</name>
    <dbReference type="NCBI Taxonomy" id="3031728"/>
    <lineage>
        <taxon>Bacteria</taxon>
        <taxon>Bacillati</taxon>
        <taxon>Actinomycetota</taxon>
        <taxon>Actinomycetes</taxon>
        <taxon>Micrococcales</taxon>
        <taxon>Dermacoccaceae</taxon>
        <taxon>Luteipulveratus</taxon>
    </lineage>
</organism>
<dbReference type="RefSeq" id="WP_277192605.1">
    <property type="nucleotide sequence ID" value="NZ_JAROAV010000033.1"/>
</dbReference>
<keyword evidence="13" id="KW-1185">Reference proteome</keyword>
<dbReference type="EMBL" id="JAROAV010000033">
    <property type="protein sequence ID" value="MDF8265291.1"/>
    <property type="molecule type" value="Genomic_DNA"/>
</dbReference>
<name>A0ABT6C8P1_9MICO</name>
<dbReference type="Pfam" id="PF01135">
    <property type="entry name" value="PCMT"/>
    <property type="match status" value="1"/>
</dbReference>
<evidence type="ECO:0000256" key="8">
    <source>
        <dbReference type="ARBA" id="ARBA00022691"/>
    </source>
</evidence>
<evidence type="ECO:0000256" key="1">
    <source>
        <dbReference type="ARBA" id="ARBA00004496"/>
    </source>
</evidence>
<dbReference type="EC" id="2.1.1.77" evidence="3"/>
<dbReference type="InterPro" id="IPR029063">
    <property type="entry name" value="SAM-dependent_MTases_sf"/>
</dbReference>
<reference evidence="12 13" key="1">
    <citation type="submission" date="2023-03" db="EMBL/GenBank/DDBJ databases">
        <title>YIM 133296 draft genome.</title>
        <authorList>
            <person name="Xiong L."/>
        </authorList>
    </citation>
    <scope>NUCLEOTIDE SEQUENCE [LARGE SCALE GENOMIC DNA]</scope>
    <source>
        <strain evidence="12 13">YIM 133296</strain>
    </source>
</reference>
<protein>
    <recommendedName>
        <fullName evidence="4">Protein-L-isoaspartate O-methyltransferase</fullName>
        <ecNumber evidence="3">2.1.1.77</ecNumber>
    </recommendedName>
    <alternativeName>
        <fullName evidence="11">L-isoaspartyl protein carboxyl methyltransferase</fullName>
    </alternativeName>
    <alternativeName>
        <fullName evidence="9">Protein L-isoaspartyl methyltransferase</fullName>
    </alternativeName>
    <alternativeName>
        <fullName evidence="10">Protein-beta-aspartate methyltransferase</fullName>
    </alternativeName>
</protein>
<gene>
    <name evidence="12" type="ORF">P4R38_13645</name>
</gene>
<keyword evidence="8" id="KW-0949">S-adenosyl-L-methionine</keyword>
<comment type="similarity">
    <text evidence="2">Belongs to the methyltransferase superfamily. L-isoaspartyl/D-aspartyl protein methyltransferase family.</text>
</comment>
<keyword evidence="6 12" id="KW-0489">Methyltransferase</keyword>
<sequence>MADAARRRAEDAMRATPRTLFLPPEEVGQAGVDAPLSIGSGQTCSQPRTVLDMLELLDVGEGDRVLDVGSGSGWTTAILAELVGAGGRVVGVERVPELCERAGRALASVDRPWADVREAARGVLGAPDEAPFDRVLVSAMADRLPASLVDQLREGGVLVVPVAGRMTRVLRRTDHLDVEEHGAYRFVPLVVDGDDW</sequence>
<evidence type="ECO:0000313" key="13">
    <source>
        <dbReference type="Proteomes" id="UP001528912"/>
    </source>
</evidence>
<evidence type="ECO:0000256" key="3">
    <source>
        <dbReference type="ARBA" id="ARBA00011890"/>
    </source>
</evidence>
<dbReference type="SUPFAM" id="SSF53335">
    <property type="entry name" value="S-adenosyl-L-methionine-dependent methyltransferases"/>
    <property type="match status" value="1"/>
</dbReference>
<dbReference type="GO" id="GO:0032259">
    <property type="term" value="P:methylation"/>
    <property type="evidence" value="ECO:0007669"/>
    <property type="project" value="UniProtKB-KW"/>
</dbReference>
<evidence type="ECO:0000256" key="6">
    <source>
        <dbReference type="ARBA" id="ARBA00022603"/>
    </source>
</evidence>
<evidence type="ECO:0000256" key="11">
    <source>
        <dbReference type="ARBA" id="ARBA00031350"/>
    </source>
</evidence>
<evidence type="ECO:0000256" key="9">
    <source>
        <dbReference type="ARBA" id="ARBA00030757"/>
    </source>
</evidence>
<dbReference type="PANTHER" id="PTHR11579">
    <property type="entry name" value="PROTEIN-L-ISOASPARTATE O-METHYLTRANSFERASE"/>
    <property type="match status" value="1"/>
</dbReference>
<dbReference type="InterPro" id="IPR000682">
    <property type="entry name" value="PCMT"/>
</dbReference>
<proteinExistence type="inferred from homology"/>
<keyword evidence="5" id="KW-0963">Cytoplasm</keyword>